<dbReference type="InterPro" id="IPR036812">
    <property type="entry name" value="NAD(P)_OxRdtase_dom_sf"/>
</dbReference>
<dbReference type="EMBL" id="PEKT02000008">
    <property type="protein sequence ID" value="PIS50639.1"/>
    <property type="molecule type" value="Genomic_DNA"/>
</dbReference>
<evidence type="ECO:0000256" key="9">
    <source>
        <dbReference type="PIRSR" id="PIRSR000097-3"/>
    </source>
</evidence>
<dbReference type="PIRSF" id="PIRSF000097">
    <property type="entry name" value="AKR"/>
    <property type="match status" value="1"/>
</dbReference>
<evidence type="ECO:0000313" key="11">
    <source>
        <dbReference type="EMBL" id="KAK8438859.1"/>
    </source>
</evidence>
<comment type="catalytic activity">
    <reaction evidence="3">
        <text>isatin + NADPH + H(+) = 3-hydroxyindolin-2-one + NADP(+)</text>
        <dbReference type="Rhea" id="RHEA:68608"/>
        <dbReference type="ChEBI" id="CHEBI:15378"/>
        <dbReference type="ChEBI" id="CHEBI:27539"/>
        <dbReference type="ChEBI" id="CHEBI:28536"/>
        <dbReference type="ChEBI" id="CHEBI:57783"/>
        <dbReference type="ChEBI" id="CHEBI:58349"/>
    </reaction>
</comment>
<feature type="binding site" evidence="8">
    <location>
        <position position="115"/>
    </location>
    <ligand>
        <name>substrate</name>
    </ligand>
</feature>
<evidence type="ECO:0000256" key="1">
    <source>
        <dbReference type="ARBA" id="ARBA00023002"/>
    </source>
</evidence>
<evidence type="ECO:0000259" key="10">
    <source>
        <dbReference type="Pfam" id="PF00248"/>
    </source>
</evidence>
<evidence type="ECO:0000256" key="7">
    <source>
        <dbReference type="PIRSR" id="PIRSR000097-1"/>
    </source>
</evidence>
<dbReference type="InterPro" id="IPR018170">
    <property type="entry name" value="Aldo/ket_reductase_CS"/>
</dbReference>
<dbReference type="GO" id="GO:0047011">
    <property type="term" value="F:2-dehydropantolactone reductase (A-specific) activity"/>
    <property type="evidence" value="ECO:0007669"/>
    <property type="project" value="UniProtKB-ARBA"/>
</dbReference>
<dbReference type="VEuPathDB" id="FungiDB:B9J08_004467"/>
<keyword evidence="13" id="KW-1185">Reference proteome</keyword>
<protein>
    <recommendedName>
        <fullName evidence="5">2-dehydropantolactone reductase</fullName>
        <ecNumber evidence="4">1.1.1.358</ecNumber>
    </recommendedName>
    <alternativeName>
        <fullName evidence="5">2-dehydropantolactone reductase</fullName>
    </alternativeName>
    <alternativeName>
        <fullName evidence="6">Ketopantoyl-lactone reductase</fullName>
    </alternativeName>
</protein>
<accession>A0A2H0ZJ23</accession>
<reference evidence="11 13" key="3">
    <citation type="journal article" date="2018" name="Nat. Commun.">
        <title>Genomic insights into multidrug-resistance, mating and virulence in Candida auris and related emerging species.</title>
        <authorList>
            <person name="Munoz J.F."/>
            <person name="Gade L."/>
            <person name="Chow N.A."/>
            <person name="Loparev V.N."/>
            <person name="Juieng P."/>
            <person name="Berkow E.L."/>
            <person name="Farrer R.A."/>
            <person name="Litvintseva A.P."/>
            <person name="Cuomo C.A."/>
        </authorList>
    </citation>
    <scope>GENOME REANNOTATION</scope>
    <source>
        <strain evidence="11 13">B8441</strain>
    </source>
</reference>
<reference evidence="12" key="2">
    <citation type="submission" date="2017-11" db="EMBL/GenBank/DDBJ databases">
        <title>Candida auris genome assembly and annotation.</title>
        <authorList>
            <person name="Munoz J.F."/>
            <person name="Gade L.G."/>
            <person name="Chow N.A."/>
            <person name="Litvintseva A.P."/>
            <person name="Loparev V.N."/>
            <person name="Cuomo C.A."/>
        </authorList>
    </citation>
    <scope>NUCLEOTIDE SEQUENCE</scope>
    <source>
        <strain evidence="12">B8441</strain>
    </source>
</reference>
<organism evidence="12">
    <name type="scientific">Candidozyma auris</name>
    <name type="common">Yeast</name>
    <name type="synonym">Candida auris</name>
    <dbReference type="NCBI Taxonomy" id="498019"/>
    <lineage>
        <taxon>Eukaryota</taxon>
        <taxon>Fungi</taxon>
        <taxon>Dikarya</taxon>
        <taxon>Ascomycota</taxon>
        <taxon>Saccharomycotina</taxon>
        <taxon>Pichiomycetes</taxon>
        <taxon>Metschnikowiaceae</taxon>
        <taxon>Candidozyma</taxon>
    </lineage>
</organism>
<feature type="site" description="Lowers pKa of active site Tyr" evidence="9">
    <location>
        <position position="84"/>
    </location>
</feature>
<dbReference type="VEuPathDB" id="FungiDB:QG37_04392"/>
<accession>A0A5Q7YPL5</accession>
<dbReference type="GO" id="GO:0052588">
    <property type="term" value="F:diacetyl reductase ((S)-acetoin forming) (NAD+) activity"/>
    <property type="evidence" value="ECO:0007669"/>
    <property type="project" value="EnsemblFungi"/>
</dbReference>
<dbReference type="AlphaFoldDB" id="A0A2H0ZJ23"/>
<dbReference type="GO" id="GO:0045290">
    <property type="term" value="F:D-arabinose 1-dehydrogenase [NAD(P)+] activity"/>
    <property type="evidence" value="ECO:0007669"/>
    <property type="project" value="EnsemblFungi"/>
</dbReference>
<evidence type="ECO:0000313" key="12">
    <source>
        <dbReference type="EMBL" id="PIS50639.1"/>
    </source>
</evidence>
<dbReference type="PRINTS" id="PR00069">
    <property type="entry name" value="ALDKETRDTASE"/>
</dbReference>
<feature type="domain" description="NADP-dependent oxidoreductase" evidence="10">
    <location>
        <begin position="22"/>
        <end position="294"/>
    </location>
</feature>
<dbReference type="GO" id="GO:0005975">
    <property type="term" value="P:carbohydrate metabolic process"/>
    <property type="evidence" value="ECO:0007669"/>
    <property type="project" value="EnsemblFungi"/>
</dbReference>
<evidence type="ECO:0000256" key="5">
    <source>
        <dbReference type="ARBA" id="ARBA00079693"/>
    </source>
</evidence>
<dbReference type="EMBL" id="PEKT03000006">
    <property type="protein sequence ID" value="KAK8438859.1"/>
    <property type="molecule type" value="Genomic_DNA"/>
</dbReference>
<dbReference type="OMA" id="TAWYYGT"/>
<proteinExistence type="predicted"/>
<dbReference type="SUPFAM" id="SSF51430">
    <property type="entry name" value="NAD(P)-linked oxidoreductase"/>
    <property type="match status" value="1"/>
</dbReference>
<dbReference type="InterPro" id="IPR023210">
    <property type="entry name" value="NADP_OxRdtase_dom"/>
</dbReference>
<evidence type="ECO:0000256" key="4">
    <source>
        <dbReference type="ARBA" id="ARBA00066965"/>
    </source>
</evidence>
<evidence type="ECO:0000256" key="8">
    <source>
        <dbReference type="PIRSR" id="PIRSR000097-2"/>
    </source>
</evidence>
<dbReference type="PANTHER" id="PTHR11732">
    <property type="entry name" value="ALDO/KETO REDUCTASE"/>
    <property type="match status" value="1"/>
</dbReference>
<sequence length="324" mass="37211">MTTPATDIKFKLNDGHSIPALGLGTVPSKDPSHTKEEVITAVKAGFRHIDTAWYYGTEPYVGEALQELFKEGVIKREDIFVTTKVWPSFWHSPEKSLDLSLQKLQLDYVDLFLQHWPIALHGDENGLPAEPRDENGNLKYDDDPVKGTKFIDVYKEMERIKNTTSKVRSIGVSNYNIERLQWLLKEVQTVPVLNQIELHPQLPQQDLVEWCEKHKILIEAYSPVGAEGAPVLKLPLIQKLAEKYDVTTNEIADAYHILEGRITLPRTSNLDRIKKLTRLPQLTKEELKELHEIGEKSPKRYRNDQWGHGLGFKYWEGDRFPPNA</sequence>
<dbReference type="STRING" id="498019.A0A2H0ZJ23"/>
<dbReference type="Pfam" id="PF00248">
    <property type="entry name" value="Aldo_ket_red"/>
    <property type="match status" value="1"/>
</dbReference>
<dbReference type="VEuPathDB" id="FungiDB:CJI97_004531"/>
<reference evidence="12 13" key="1">
    <citation type="journal article" date="2017" name="Clin. Infect. Dis.">
        <title>Simultaneous emergence of multidrug-resistant Candida auris on 3 continents confirmed by whole-genome sequencing and epidemiological analyses.</title>
        <authorList>
            <person name="Lockhart S.R."/>
            <person name="Etienne K.A."/>
            <person name="Vallabhaneni S."/>
            <person name="Farooqi J."/>
            <person name="Chowdhary A."/>
            <person name="Govender N.P."/>
            <person name="Colombo A.L."/>
            <person name="Calvo B."/>
            <person name="Cuomo C.A."/>
            <person name="Desjardins C.A."/>
            <person name="Berkow E.L."/>
            <person name="Castanheira M."/>
            <person name="Magobo R.E."/>
            <person name="Jabeen K."/>
            <person name="Asghar R.J."/>
            <person name="Meis J.F."/>
            <person name="Jackson B."/>
            <person name="Chiller T."/>
            <person name="Litvintseva A.P."/>
        </authorList>
    </citation>
    <scope>NUCLEOTIDE SEQUENCE [LARGE SCALE GENOMIC DNA]</scope>
    <source>
        <strain evidence="12 13">B8441</strain>
    </source>
</reference>
<dbReference type="InterPro" id="IPR020471">
    <property type="entry name" value="AKR"/>
</dbReference>
<evidence type="ECO:0000313" key="13">
    <source>
        <dbReference type="Proteomes" id="UP000230249"/>
    </source>
</evidence>
<dbReference type="VEuPathDB" id="FungiDB:CJJ09_004944"/>
<dbReference type="EC" id="1.1.1.358" evidence="4"/>
<dbReference type="GO" id="GO:0045149">
    <property type="term" value="P:acetoin metabolic process"/>
    <property type="evidence" value="ECO:0007669"/>
    <property type="project" value="EnsemblFungi"/>
</dbReference>
<feature type="active site" description="Proton donor" evidence="7">
    <location>
        <position position="55"/>
    </location>
</feature>
<dbReference type="VEuPathDB" id="FungiDB:CJI96_0005487"/>
<reference evidence="11" key="4">
    <citation type="submission" date="2024-03" db="EMBL/GenBank/DDBJ databases">
        <title>Improved genome assembly of Candida auris strain B8441 and annotation of B11205.</title>
        <authorList>
            <person name="Cauldron N.C."/>
            <person name="Shea T."/>
            <person name="Cuomo C.A."/>
        </authorList>
    </citation>
    <scope>NUCLEOTIDE SEQUENCE</scope>
    <source>
        <strain evidence="11">B8441</strain>
    </source>
</reference>
<comment type="catalytic activity">
    <reaction evidence="2">
        <text>(R)-pantolactone + NADP(+) = 2-dehydropantolactone + NADPH + H(+)</text>
        <dbReference type="Rhea" id="RHEA:18981"/>
        <dbReference type="ChEBI" id="CHEBI:15378"/>
        <dbReference type="ChEBI" id="CHEBI:16719"/>
        <dbReference type="ChEBI" id="CHEBI:18395"/>
        <dbReference type="ChEBI" id="CHEBI:57783"/>
        <dbReference type="ChEBI" id="CHEBI:58349"/>
        <dbReference type="EC" id="1.1.1.358"/>
    </reaction>
</comment>
<comment type="caution">
    <text evidence="12">The sequence shown here is derived from an EMBL/GenBank/DDBJ whole genome shotgun (WGS) entry which is preliminary data.</text>
</comment>
<dbReference type="VEuPathDB" id="FungiDB:CJJ07_000327"/>
<keyword evidence="1" id="KW-0560">Oxidoreductase</keyword>
<gene>
    <name evidence="12" type="ORF">B9J08_004467</name>
    <name evidence="11" type="ORF">B9J08_05221</name>
</gene>
<evidence type="ECO:0000256" key="2">
    <source>
        <dbReference type="ARBA" id="ARBA00050878"/>
    </source>
</evidence>
<dbReference type="GO" id="GO:0005829">
    <property type="term" value="C:cytosol"/>
    <property type="evidence" value="ECO:0007669"/>
    <property type="project" value="EnsemblFungi"/>
</dbReference>
<dbReference type="FunFam" id="3.20.20.100:FF:000002">
    <property type="entry name" value="2,5-diketo-D-gluconic acid reductase A"/>
    <property type="match status" value="1"/>
</dbReference>
<evidence type="ECO:0000256" key="6">
    <source>
        <dbReference type="ARBA" id="ARBA00081322"/>
    </source>
</evidence>
<name>A0A2H0ZJ23_CANAR</name>
<dbReference type="Gene3D" id="3.20.20.100">
    <property type="entry name" value="NADP-dependent oxidoreductase domain"/>
    <property type="match status" value="1"/>
</dbReference>
<dbReference type="PROSITE" id="PS00798">
    <property type="entry name" value="ALDOKETO_REDUCTASE_1"/>
    <property type="match status" value="1"/>
</dbReference>
<dbReference type="Proteomes" id="UP000230249">
    <property type="component" value="Unassembled WGS sequence"/>
</dbReference>
<evidence type="ECO:0000256" key="3">
    <source>
        <dbReference type="ARBA" id="ARBA00051098"/>
    </source>
</evidence>